<dbReference type="AlphaFoldDB" id="A0A4R5TRJ1"/>
<dbReference type="RefSeq" id="WP_133323621.1">
    <property type="nucleotide sequence ID" value="NZ_SMTF01000020.1"/>
</dbReference>
<dbReference type="OrthoDB" id="5985500at2"/>
<dbReference type="Proteomes" id="UP000294796">
    <property type="component" value="Unassembled WGS sequence"/>
</dbReference>
<evidence type="ECO:0000313" key="2">
    <source>
        <dbReference type="Proteomes" id="UP000294796"/>
    </source>
</evidence>
<organism evidence="1 2">
    <name type="scientific">Luteimonas aestuarii</name>
    <dbReference type="NCBI Taxonomy" id="453837"/>
    <lineage>
        <taxon>Bacteria</taxon>
        <taxon>Pseudomonadati</taxon>
        <taxon>Pseudomonadota</taxon>
        <taxon>Gammaproteobacteria</taxon>
        <taxon>Lysobacterales</taxon>
        <taxon>Lysobacteraceae</taxon>
        <taxon>Luteimonas</taxon>
    </lineage>
</organism>
<protein>
    <submittedName>
        <fullName evidence="1">Uncharacterized protein</fullName>
    </submittedName>
</protein>
<comment type="caution">
    <text evidence="1">The sequence shown here is derived from an EMBL/GenBank/DDBJ whole genome shotgun (WGS) entry which is preliminary data.</text>
</comment>
<sequence>MSALPTDKAMIEAFMDEAAFEAAGCAAIARLDEQDIERIDRAILSALGDDWKKAGFITSGMVIAAPDEYEEVPEMFYTMRIRALAEASRIEGRGDPHALKTFEIRLPPRDTLT</sequence>
<evidence type="ECO:0000313" key="1">
    <source>
        <dbReference type="EMBL" id="TDK20337.1"/>
    </source>
</evidence>
<proteinExistence type="predicted"/>
<accession>A0A4R5TRJ1</accession>
<dbReference type="EMBL" id="SMTF01000020">
    <property type="protein sequence ID" value="TDK20337.1"/>
    <property type="molecule type" value="Genomic_DNA"/>
</dbReference>
<reference evidence="1 2" key="1">
    <citation type="submission" date="2019-03" db="EMBL/GenBank/DDBJ databases">
        <title>Luteimonas zhaokaii sp.nov., isolated from the rectal contents of Plateau pika in Yushu, Qinghai Province, China.</title>
        <authorList>
            <person name="Zhang G."/>
        </authorList>
    </citation>
    <scope>NUCLEOTIDE SEQUENCE [LARGE SCALE GENOMIC DNA]</scope>
    <source>
        <strain evidence="1 2">B9</strain>
    </source>
</reference>
<name>A0A4R5TRJ1_9GAMM</name>
<gene>
    <name evidence="1" type="ORF">E2F46_16170</name>
</gene>
<keyword evidence="2" id="KW-1185">Reference proteome</keyword>